<dbReference type="PANTHER" id="PTHR30329">
    <property type="entry name" value="STATOR ELEMENT OF FLAGELLAR MOTOR COMPLEX"/>
    <property type="match status" value="1"/>
</dbReference>
<proteinExistence type="predicted"/>
<evidence type="ECO:0000256" key="2">
    <source>
        <dbReference type="ARBA" id="ARBA00023136"/>
    </source>
</evidence>
<dbReference type="InterPro" id="IPR036737">
    <property type="entry name" value="OmpA-like_sf"/>
</dbReference>
<dbReference type="Pfam" id="PF00691">
    <property type="entry name" value="OmpA"/>
    <property type="match status" value="1"/>
</dbReference>
<dbReference type="PRINTS" id="PR01021">
    <property type="entry name" value="OMPADOMAIN"/>
</dbReference>
<evidence type="ECO:0000256" key="4">
    <source>
        <dbReference type="PROSITE-ProRule" id="PRU00473"/>
    </source>
</evidence>
<organism evidence="6 7">
    <name type="scientific">Costertonia aggregata</name>
    <dbReference type="NCBI Taxonomy" id="343403"/>
    <lineage>
        <taxon>Bacteria</taxon>
        <taxon>Pseudomonadati</taxon>
        <taxon>Bacteroidota</taxon>
        <taxon>Flavobacteriia</taxon>
        <taxon>Flavobacteriales</taxon>
        <taxon>Flavobacteriaceae</taxon>
        <taxon>Costertonia</taxon>
    </lineage>
</organism>
<dbReference type="RefSeq" id="WP_179242215.1">
    <property type="nucleotide sequence ID" value="NZ_CP058595.1"/>
</dbReference>
<dbReference type="Proteomes" id="UP000509302">
    <property type="component" value="Chromosome"/>
</dbReference>
<dbReference type="CDD" id="cd07185">
    <property type="entry name" value="OmpA_C-like"/>
    <property type="match status" value="1"/>
</dbReference>
<accession>A0A7H9AR87</accession>
<evidence type="ECO:0000256" key="1">
    <source>
        <dbReference type="ARBA" id="ARBA00004442"/>
    </source>
</evidence>
<reference evidence="6 7" key="1">
    <citation type="journal article" date="2006" name="Int. J. Syst. Evol. Microbiol.">
        <title>Costertonia aggregata gen. nov., sp. nov., a mesophilic marine bacterium of the family Flavobacteriaceae, isolated from a mature biofilm.</title>
        <authorList>
            <person name="Kwon K.K."/>
            <person name="Lee Y.K."/>
            <person name="Lee H.K."/>
        </authorList>
    </citation>
    <scope>NUCLEOTIDE SEQUENCE [LARGE SCALE GENOMIC DNA]</scope>
    <source>
        <strain evidence="6 7">KCCM 42265</strain>
    </source>
</reference>
<dbReference type="GO" id="GO:0009279">
    <property type="term" value="C:cell outer membrane"/>
    <property type="evidence" value="ECO:0007669"/>
    <property type="project" value="UniProtKB-SubCell"/>
</dbReference>
<dbReference type="AlphaFoldDB" id="A0A7H9AR87"/>
<dbReference type="InterPro" id="IPR006665">
    <property type="entry name" value="OmpA-like"/>
</dbReference>
<dbReference type="InterPro" id="IPR006664">
    <property type="entry name" value="OMP_bac"/>
</dbReference>
<protein>
    <submittedName>
        <fullName evidence="6">OmpA family protein</fullName>
    </submittedName>
</protein>
<dbReference type="PROSITE" id="PS51123">
    <property type="entry name" value="OMPA_2"/>
    <property type="match status" value="1"/>
</dbReference>
<evidence type="ECO:0000313" key="7">
    <source>
        <dbReference type="Proteomes" id="UP000509302"/>
    </source>
</evidence>
<sequence>MNTRRPFAIFTILVLGLLACNESPKKNTIQNDQGKAVEEPDLREATEDLEEAMEDIDIDELMKGMGDLMSGGAKDSTSQGLFTEKGALNLELLRSDKGAYARQLFAKMVGVSEKEVQIALTAMPDNNIVSVKHAEDIEQSLSNPEVEAYIASGEASQNFIELLEESKTEAKVRTTNFKARAEKAKRAFYKLNPSWFALTKNMEDTYVDSRKEMVYLPMGTLSFADSVVFFKPGEPDGFFPERCLGTSQGDADLQTDCTILGSGGSIVLFFKDNAITDVNGPDIFVFEQGAAIEPTNLQLSKDGQSWIDIGKVEGGTGLKDITDYVKPGETFNYIKITDLKTSFGPPPGADIDAVAAIGGALRMSLDSAVLFDTGEHELKPEGAKAIRKLAQQIQDIPKGTITVEGHTDDVGSDQTNLVLSKKRAATVAAELRKSINNSSFKWKEVGLGETSPLAPNENDGNRRKNRRVEILVAPF</sequence>
<keyword evidence="3" id="KW-0998">Cell outer membrane</keyword>
<name>A0A7H9AR87_9FLAO</name>
<dbReference type="InterPro" id="IPR050330">
    <property type="entry name" value="Bact_OuterMem_StrucFunc"/>
</dbReference>
<keyword evidence="2 4" id="KW-0472">Membrane</keyword>
<evidence type="ECO:0000256" key="3">
    <source>
        <dbReference type="ARBA" id="ARBA00023237"/>
    </source>
</evidence>
<dbReference type="Gene3D" id="3.30.1330.60">
    <property type="entry name" value="OmpA-like domain"/>
    <property type="match status" value="1"/>
</dbReference>
<dbReference type="EMBL" id="CP058595">
    <property type="protein sequence ID" value="QLG45929.1"/>
    <property type="molecule type" value="Genomic_DNA"/>
</dbReference>
<keyword evidence="7" id="KW-1185">Reference proteome</keyword>
<dbReference type="PANTHER" id="PTHR30329:SF21">
    <property type="entry name" value="LIPOPROTEIN YIAD-RELATED"/>
    <property type="match status" value="1"/>
</dbReference>
<dbReference type="PROSITE" id="PS51257">
    <property type="entry name" value="PROKAR_LIPOPROTEIN"/>
    <property type="match status" value="1"/>
</dbReference>
<gene>
    <name evidence="6" type="ORF">HYG79_11400</name>
</gene>
<evidence type="ECO:0000259" key="5">
    <source>
        <dbReference type="PROSITE" id="PS51123"/>
    </source>
</evidence>
<evidence type="ECO:0000313" key="6">
    <source>
        <dbReference type="EMBL" id="QLG45929.1"/>
    </source>
</evidence>
<comment type="subcellular location">
    <subcellularLocation>
        <location evidence="1">Cell outer membrane</location>
    </subcellularLocation>
</comment>
<dbReference type="KEGG" id="cagg:HYG79_11400"/>
<dbReference type="SUPFAM" id="SSF103088">
    <property type="entry name" value="OmpA-like"/>
    <property type="match status" value="1"/>
</dbReference>
<feature type="domain" description="OmpA-like" evidence="5">
    <location>
        <begin position="358"/>
        <end position="475"/>
    </location>
</feature>